<dbReference type="GeneID" id="110425886"/>
<keyword evidence="3" id="KW-0547">Nucleotide-binding</keyword>
<evidence type="ECO:0000256" key="2">
    <source>
        <dbReference type="ARBA" id="ARBA00022679"/>
    </source>
</evidence>
<dbReference type="GO" id="GO:0005524">
    <property type="term" value="F:ATP binding"/>
    <property type="evidence" value="ECO:0007669"/>
    <property type="project" value="UniProtKB-KW"/>
</dbReference>
<dbReference type="PANTHER" id="PTHR27003">
    <property type="entry name" value="OS07G0166700 PROTEIN"/>
    <property type="match status" value="1"/>
</dbReference>
<dbReference type="AlphaFoldDB" id="A0A6J1BBW8"/>
<name>A0A6J1BBW8_9ROSI</name>
<dbReference type="PANTHER" id="PTHR27003:SF451">
    <property type="entry name" value="PROTEIN KINASE DOMAIN-CONTAINING PROTEIN"/>
    <property type="match status" value="1"/>
</dbReference>
<evidence type="ECO:0000313" key="8">
    <source>
        <dbReference type="RefSeq" id="XP_021296638.1"/>
    </source>
</evidence>
<evidence type="ECO:0000256" key="1">
    <source>
        <dbReference type="ARBA" id="ARBA00022527"/>
    </source>
</evidence>
<accession>A0A6J1BBW8</accession>
<dbReference type="GO" id="GO:0005886">
    <property type="term" value="C:plasma membrane"/>
    <property type="evidence" value="ECO:0007669"/>
    <property type="project" value="TreeGrafter"/>
</dbReference>
<dbReference type="Gene3D" id="1.10.510.10">
    <property type="entry name" value="Transferase(Phosphotransferase) domain 1"/>
    <property type="match status" value="1"/>
</dbReference>
<dbReference type="Gene3D" id="3.30.200.20">
    <property type="entry name" value="Phosphorylase Kinase, domain 1"/>
    <property type="match status" value="1"/>
</dbReference>
<keyword evidence="4" id="KW-0418">Kinase</keyword>
<sequence>MRSHSNCLTTFSKVFKQTSHKIKSQLGGNKAKKQYLALPDGLCRQFSLAEIKAATKNFHEDMIIGQGSYVGSIYRGIIDDGTLAVAVKCFKNFDQELIMGGGVQEFRTEVQFLCQLRHPNLVPLIGFCNEKNHMILLYEYSGKGTLYDHLHGECDPLPWKQRLKICIGAARGLHYLHAGAKHAVIHRNINSSNILLDQEWGFKLSDFGYSMFGPPAMSNALRQIEQDLVGTETTEGYIGEEQLQNHLVTDESDVYSFGILLFEVLCGGEVIVPLYLIFTCIENETIHRIIDPHLKGKIAPECFRKFVEIAYSCIGKKGNEQPAMGEVQVMLEHVLELQNKADSEMKSINPHAECVYPEASFQASVDYAIPDFYFGGGGVRLSL</sequence>
<evidence type="ECO:0000256" key="3">
    <source>
        <dbReference type="ARBA" id="ARBA00022741"/>
    </source>
</evidence>
<dbReference type="Proteomes" id="UP000504621">
    <property type="component" value="Unplaced"/>
</dbReference>
<feature type="domain" description="Protein kinase" evidence="6">
    <location>
        <begin position="58"/>
        <end position="336"/>
    </location>
</feature>
<dbReference type="RefSeq" id="XP_021296638.1">
    <property type="nucleotide sequence ID" value="XM_021440963.1"/>
</dbReference>
<evidence type="ECO:0000313" key="7">
    <source>
        <dbReference type="Proteomes" id="UP000504621"/>
    </source>
</evidence>
<dbReference type="OrthoDB" id="4062651at2759"/>
<organism evidence="7 8">
    <name type="scientific">Herrania umbratica</name>
    <dbReference type="NCBI Taxonomy" id="108875"/>
    <lineage>
        <taxon>Eukaryota</taxon>
        <taxon>Viridiplantae</taxon>
        <taxon>Streptophyta</taxon>
        <taxon>Embryophyta</taxon>
        <taxon>Tracheophyta</taxon>
        <taxon>Spermatophyta</taxon>
        <taxon>Magnoliopsida</taxon>
        <taxon>eudicotyledons</taxon>
        <taxon>Gunneridae</taxon>
        <taxon>Pentapetalae</taxon>
        <taxon>rosids</taxon>
        <taxon>malvids</taxon>
        <taxon>Malvales</taxon>
        <taxon>Malvaceae</taxon>
        <taxon>Byttnerioideae</taxon>
        <taxon>Herrania</taxon>
    </lineage>
</organism>
<dbReference type="PROSITE" id="PS50011">
    <property type="entry name" value="PROTEIN_KINASE_DOM"/>
    <property type="match status" value="1"/>
</dbReference>
<dbReference type="GO" id="GO:0004714">
    <property type="term" value="F:transmembrane receptor protein tyrosine kinase activity"/>
    <property type="evidence" value="ECO:0007669"/>
    <property type="project" value="InterPro"/>
</dbReference>
<dbReference type="GO" id="GO:0004674">
    <property type="term" value="F:protein serine/threonine kinase activity"/>
    <property type="evidence" value="ECO:0007669"/>
    <property type="project" value="UniProtKB-KW"/>
</dbReference>
<proteinExistence type="predicted"/>
<dbReference type="GO" id="GO:0009506">
    <property type="term" value="C:plasmodesma"/>
    <property type="evidence" value="ECO:0007669"/>
    <property type="project" value="TreeGrafter"/>
</dbReference>
<dbReference type="InterPro" id="IPR001245">
    <property type="entry name" value="Ser-Thr/Tyr_kinase_cat_dom"/>
</dbReference>
<dbReference type="Pfam" id="PF07714">
    <property type="entry name" value="PK_Tyr_Ser-Thr"/>
    <property type="match status" value="1"/>
</dbReference>
<reference evidence="8" key="1">
    <citation type="submission" date="2025-08" db="UniProtKB">
        <authorList>
            <consortium name="RefSeq"/>
        </authorList>
    </citation>
    <scope>IDENTIFICATION</scope>
    <source>
        <tissue evidence="8">Leaf</tissue>
    </source>
</reference>
<keyword evidence="1" id="KW-0723">Serine/threonine-protein kinase</keyword>
<keyword evidence="2" id="KW-0808">Transferase</keyword>
<keyword evidence="5" id="KW-0067">ATP-binding</keyword>
<dbReference type="InterPro" id="IPR000719">
    <property type="entry name" value="Prot_kinase_dom"/>
</dbReference>
<dbReference type="InterPro" id="IPR011009">
    <property type="entry name" value="Kinase-like_dom_sf"/>
</dbReference>
<protein>
    <submittedName>
        <fullName evidence="8">Receptor-like protein kinase FERONIA</fullName>
    </submittedName>
</protein>
<evidence type="ECO:0000259" key="6">
    <source>
        <dbReference type="PROSITE" id="PS50011"/>
    </source>
</evidence>
<evidence type="ECO:0000256" key="4">
    <source>
        <dbReference type="ARBA" id="ARBA00022777"/>
    </source>
</evidence>
<keyword evidence="7" id="KW-1185">Reference proteome</keyword>
<dbReference type="InterPro" id="IPR045272">
    <property type="entry name" value="ANXUR1/2-like"/>
</dbReference>
<dbReference type="SUPFAM" id="SSF56112">
    <property type="entry name" value="Protein kinase-like (PK-like)"/>
    <property type="match status" value="1"/>
</dbReference>
<dbReference type="FunFam" id="3.30.200.20:FF:000039">
    <property type="entry name" value="receptor-like protein kinase FERONIA"/>
    <property type="match status" value="1"/>
</dbReference>
<gene>
    <name evidence="8" type="primary">LOC110425886</name>
</gene>
<evidence type="ECO:0000256" key="5">
    <source>
        <dbReference type="ARBA" id="ARBA00022840"/>
    </source>
</evidence>